<dbReference type="InterPro" id="IPR043129">
    <property type="entry name" value="ATPase_NBD"/>
</dbReference>
<dbReference type="Gene3D" id="3.90.640.10">
    <property type="entry name" value="Actin, Chain A, domain 4"/>
    <property type="match status" value="1"/>
</dbReference>
<gene>
    <name evidence="3" type="primary">PARPA_09574.1 scaffold 36923</name>
</gene>
<name>A0A0B7NA46_9FUNG</name>
<dbReference type="CDD" id="cd10229">
    <property type="entry name" value="ASKHA_NBD_HSP70_HSPA12"/>
    <property type="match status" value="1"/>
</dbReference>
<keyword evidence="2" id="KW-0067">ATP-binding</keyword>
<accession>A0A0B7NA46</accession>
<dbReference type="AlphaFoldDB" id="A0A0B7NA46"/>
<dbReference type="STRING" id="35722.A0A0B7NA46"/>
<dbReference type="PANTHER" id="PTHR14187:SF5">
    <property type="entry name" value="HEAT SHOCK 70 KDA PROTEIN 12A"/>
    <property type="match status" value="1"/>
</dbReference>
<dbReference type="GO" id="GO:0005524">
    <property type="term" value="F:ATP binding"/>
    <property type="evidence" value="ECO:0007669"/>
    <property type="project" value="UniProtKB-KW"/>
</dbReference>
<dbReference type="InterPro" id="IPR013126">
    <property type="entry name" value="Hsp_70_fam"/>
</dbReference>
<evidence type="ECO:0000313" key="3">
    <source>
        <dbReference type="EMBL" id="CEP15365.1"/>
    </source>
</evidence>
<evidence type="ECO:0000313" key="4">
    <source>
        <dbReference type="Proteomes" id="UP000054107"/>
    </source>
</evidence>
<sequence length="571" mass="64107">MKDTKDNYKLVISYDFGTTFSGASYAFTHNKTPEVFDVQKWPHKGGNFYPKTPSLSAYKRTDPATMVDWGHGAKKLMLKPQAAKETIVLSNFKLNLDESLHRGIAENQRSAVNNIADYLKALHKHVLEDVTKGFAKNYDPDTFRYCLTVPAMWSDLAKYSMRKAAVLAGLVNKDDPQDRLILISEPEAAALYCERMCEQVNLKKGDRMLICDAGGGTVDLIVFEVIDDKIQSNNRLKEVTKGIGESCGSVFLDQNFKALIQEKLGKQAKTLPVAAMNNLMDQFVDNIKPEFDGLDDQYLSLPVSINLDDLDADSDCLDEGTMALRADELKEKVFEPVVKRVIALLEKQYNNVPDKKVACIFLVGGFGSSNYLFQRVQEEFETKVNQILCPPRAAMAVVRGAVYFGLNPRVITSRVSRRTYGINAGLPFDEALDPVSSRVVRPDGSIRCTSRFLTFVKKGDELPVDHCIRERMFVYYGTLKATDIMLYATEVDKEPRYFDEPNVKQIAAITVPIPQLANVAQGQRIAYTVRMYFGLTEILMEADFGTGLIHRVQCNFDAVDKYENGNEITES</sequence>
<dbReference type="SUPFAM" id="SSF53067">
    <property type="entry name" value="Actin-like ATPase domain"/>
    <property type="match status" value="2"/>
</dbReference>
<evidence type="ECO:0000256" key="1">
    <source>
        <dbReference type="ARBA" id="ARBA00022741"/>
    </source>
</evidence>
<dbReference type="Pfam" id="PF00012">
    <property type="entry name" value="HSP70"/>
    <property type="match status" value="1"/>
</dbReference>
<keyword evidence="1" id="KW-0547">Nucleotide-binding</keyword>
<protein>
    <submittedName>
        <fullName evidence="3">Uncharacterized protein</fullName>
    </submittedName>
</protein>
<dbReference type="GO" id="GO:0140662">
    <property type="term" value="F:ATP-dependent protein folding chaperone"/>
    <property type="evidence" value="ECO:0007669"/>
    <property type="project" value="InterPro"/>
</dbReference>
<organism evidence="3 4">
    <name type="scientific">Parasitella parasitica</name>
    <dbReference type="NCBI Taxonomy" id="35722"/>
    <lineage>
        <taxon>Eukaryota</taxon>
        <taxon>Fungi</taxon>
        <taxon>Fungi incertae sedis</taxon>
        <taxon>Mucoromycota</taxon>
        <taxon>Mucoromycotina</taxon>
        <taxon>Mucoromycetes</taxon>
        <taxon>Mucorales</taxon>
        <taxon>Mucorineae</taxon>
        <taxon>Mucoraceae</taxon>
        <taxon>Parasitella</taxon>
    </lineage>
</organism>
<dbReference type="EMBL" id="LN732103">
    <property type="protein sequence ID" value="CEP15365.1"/>
    <property type="molecule type" value="Genomic_DNA"/>
</dbReference>
<evidence type="ECO:0000256" key="2">
    <source>
        <dbReference type="ARBA" id="ARBA00022840"/>
    </source>
</evidence>
<dbReference type="Proteomes" id="UP000054107">
    <property type="component" value="Unassembled WGS sequence"/>
</dbReference>
<reference evidence="3 4" key="1">
    <citation type="submission" date="2014-09" db="EMBL/GenBank/DDBJ databases">
        <authorList>
            <person name="Ellenberger Sabrina"/>
        </authorList>
    </citation>
    <scope>NUCLEOTIDE SEQUENCE [LARGE SCALE GENOMIC DNA]</scope>
    <source>
        <strain evidence="3 4">CBS 412.66</strain>
    </source>
</reference>
<dbReference type="OrthoDB" id="2963168at2759"/>
<proteinExistence type="predicted"/>
<dbReference type="PANTHER" id="PTHR14187">
    <property type="entry name" value="ALPHA KINASE/ELONGATION FACTOR 2 KINASE"/>
    <property type="match status" value="1"/>
</dbReference>
<keyword evidence="4" id="KW-1185">Reference proteome</keyword>
<dbReference type="Gene3D" id="3.30.420.40">
    <property type="match status" value="2"/>
</dbReference>